<dbReference type="OrthoDB" id="5864054at2759"/>
<dbReference type="GO" id="GO:0005886">
    <property type="term" value="C:plasma membrane"/>
    <property type="evidence" value="ECO:0007669"/>
    <property type="project" value="TreeGrafter"/>
</dbReference>
<sequence>MLNATLLDMGVDETEDSTLTPLLIDESTPKRYNFSRQNRNDDTTDESIGTLQDFHIFFLEIHGYASLVVCAFGILTNVLNITVLMAKDMRTATNHLLTFLAIADILTMLPYIPFVLHFYCPPADPYDSPEKFSYSWIVYMIIIISLLATTHTIAIWLAVTLAAFRFSQIRSPCPRGPMAKEMRVRQVKIAAAVVYITSVVVMIPNYLSHEIIKLPMPRHINVSAFGLKEMHYGTKDIDLIILTNILTYAILAKILPCILILVFSGSLLYHMGIKAARRRQRLSVSCQQVQTTRMLLVVLLMFIITELPQGVLNVLSALVPDFYLNFHYPLTDLMDFVALVNNAINFVLYCVMSQQFREKFFSIYIKPICERRRTMITSNSELLILREHPPRTMTTTTHEETLRV</sequence>
<evidence type="ECO:0000313" key="8">
    <source>
        <dbReference type="Proteomes" id="UP000076420"/>
    </source>
</evidence>
<feature type="transmembrane region" description="Helical" evidence="5">
    <location>
        <begin position="61"/>
        <end position="84"/>
    </location>
</feature>
<evidence type="ECO:0000313" key="9">
    <source>
        <dbReference type="Proteomes" id="UP001165740"/>
    </source>
</evidence>
<dbReference type="KEGG" id="bgt:106053317"/>
<dbReference type="RefSeq" id="XP_055863324.1">
    <property type="nucleotide sequence ID" value="XM_056007349.1"/>
</dbReference>
<dbReference type="EnsemblMetazoa" id="BGLB014123-RB">
    <property type="protein sequence ID" value="BGLB014123-PB"/>
    <property type="gene ID" value="BGLB014123"/>
</dbReference>
<keyword evidence="3 5" id="KW-1133">Transmembrane helix</keyword>
<protein>
    <submittedName>
        <fullName evidence="10">G-protein coupled receptor dmsr-1-like</fullName>
    </submittedName>
</protein>
<dbReference type="VEuPathDB" id="VectorBase:BGLB036917"/>
<evidence type="ECO:0000313" key="7">
    <source>
        <dbReference type="EnsemblMetazoa" id="BGLB014123-PB"/>
    </source>
</evidence>
<dbReference type="InterPro" id="IPR019427">
    <property type="entry name" value="7TM_GPCR_serpentine_rcpt_Srw"/>
</dbReference>
<dbReference type="EnsemblMetazoa" id="BGLB036917-RA">
    <property type="protein sequence ID" value="BGLB036917-PA"/>
    <property type="gene ID" value="BGLB036917"/>
</dbReference>
<feature type="transmembrane region" description="Helical" evidence="5">
    <location>
        <begin position="294"/>
        <end position="316"/>
    </location>
</feature>
<proteinExistence type="predicted"/>
<dbReference type="CDD" id="cd14978">
    <property type="entry name" value="7tmA_FMRFamide_R-like"/>
    <property type="match status" value="1"/>
</dbReference>
<feature type="transmembrane region" description="Helical" evidence="5">
    <location>
        <begin position="96"/>
        <end position="116"/>
    </location>
</feature>
<dbReference type="PRINTS" id="PR00237">
    <property type="entry name" value="GPCRRHODOPSN"/>
</dbReference>
<feature type="domain" description="G-protein coupled receptors family 1 profile" evidence="6">
    <location>
        <begin position="76"/>
        <end position="349"/>
    </location>
</feature>
<gene>
    <name evidence="7" type="primary">106053317</name>
    <name evidence="10" type="synonym">LOC106076452</name>
</gene>
<evidence type="ECO:0000259" key="6">
    <source>
        <dbReference type="PROSITE" id="PS50262"/>
    </source>
</evidence>
<dbReference type="KEGG" id="bgt:106076452"/>
<evidence type="ECO:0000256" key="5">
    <source>
        <dbReference type="SAM" id="Phobius"/>
    </source>
</evidence>
<evidence type="ECO:0000256" key="3">
    <source>
        <dbReference type="ARBA" id="ARBA00022989"/>
    </source>
</evidence>
<comment type="subcellular location">
    <subcellularLocation>
        <location evidence="1">Membrane</location>
    </subcellularLocation>
</comment>
<feature type="transmembrane region" description="Helical" evidence="5">
    <location>
        <begin position="336"/>
        <end position="352"/>
    </location>
</feature>
<evidence type="ECO:0000256" key="2">
    <source>
        <dbReference type="ARBA" id="ARBA00022692"/>
    </source>
</evidence>
<dbReference type="InterPro" id="IPR017452">
    <property type="entry name" value="GPCR_Rhodpsn_7TM"/>
</dbReference>
<dbReference type="OMA" id="YIRWTAL"/>
<dbReference type="VEuPathDB" id="VectorBase:BGLB014123"/>
<evidence type="ECO:0000256" key="1">
    <source>
        <dbReference type="ARBA" id="ARBA00004370"/>
    </source>
</evidence>
<dbReference type="InterPro" id="IPR000276">
    <property type="entry name" value="GPCR_Rhodpsn"/>
</dbReference>
<dbReference type="Pfam" id="PF10324">
    <property type="entry name" value="7TM_GPCR_Srw"/>
    <property type="match status" value="1"/>
</dbReference>
<reference evidence="7" key="1">
    <citation type="submission" date="2020-05" db="UniProtKB">
        <authorList>
            <consortium name="EnsemblMetazoa"/>
        </authorList>
    </citation>
    <scope>IDENTIFICATION</scope>
    <source>
        <strain evidence="7">BB02</strain>
    </source>
</reference>
<dbReference type="InterPro" id="IPR053219">
    <property type="entry name" value="GPCR_Dmsr-1"/>
</dbReference>
<evidence type="ECO:0000313" key="10">
    <source>
        <dbReference type="RefSeq" id="XP_055863324.1"/>
    </source>
</evidence>
<reference evidence="10" key="2">
    <citation type="submission" date="2025-04" db="UniProtKB">
        <authorList>
            <consortium name="RefSeq"/>
        </authorList>
    </citation>
    <scope>IDENTIFICATION</scope>
</reference>
<keyword evidence="2 5" id="KW-0812">Transmembrane</keyword>
<dbReference type="Gene3D" id="1.20.1070.10">
    <property type="entry name" value="Rhodopsin 7-helix transmembrane proteins"/>
    <property type="match status" value="1"/>
</dbReference>
<feature type="transmembrane region" description="Helical" evidence="5">
    <location>
        <begin position="245"/>
        <end position="273"/>
    </location>
</feature>
<dbReference type="PANTHER" id="PTHR46273:SF4">
    <property type="entry name" value="AT19640P"/>
    <property type="match status" value="1"/>
</dbReference>
<accession>A0A2C9LZV8</accession>
<dbReference type="GO" id="GO:0008528">
    <property type="term" value="F:G protein-coupled peptide receptor activity"/>
    <property type="evidence" value="ECO:0007669"/>
    <property type="project" value="InterPro"/>
</dbReference>
<evidence type="ECO:0000256" key="4">
    <source>
        <dbReference type="ARBA" id="ARBA00023136"/>
    </source>
</evidence>
<keyword evidence="9" id="KW-1185">Reference proteome</keyword>
<dbReference type="VEuPathDB" id="VectorBase:BGLAX_037457"/>
<feature type="transmembrane region" description="Helical" evidence="5">
    <location>
        <begin position="187"/>
        <end position="207"/>
    </location>
</feature>
<dbReference type="Proteomes" id="UP000076420">
    <property type="component" value="Unassembled WGS sequence"/>
</dbReference>
<name>A0A2C9LZV8_BIOGL</name>
<dbReference type="Proteomes" id="UP001165740">
    <property type="component" value="Chromosome 13"/>
</dbReference>
<dbReference type="AlphaFoldDB" id="A0A2C9LZV8"/>
<dbReference type="PANTHER" id="PTHR46273">
    <property type="entry name" value="MYOSUPPRESSIN RECEPTOR 1, ISOFORM B-RELATED"/>
    <property type="match status" value="1"/>
</dbReference>
<organism evidence="7 8">
    <name type="scientific">Biomphalaria glabrata</name>
    <name type="common">Bloodfluke planorb</name>
    <name type="synonym">Freshwater snail</name>
    <dbReference type="NCBI Taxonomy" id="6526"/>
    <lineage>
        <taxon>Eukaryota</taxon>
        <taxon>Metazoa</taxon>
        <taxon>Spiralia</taxon>
        <taxon>Lophotrochozoa</taxon>
        <taxon>Mollusca</taxon>
        <taxon>Gastropoda</taxon>
        <taxon>Heterobranchia</taxon>
        <taxon>Euthyneura</taxon>
        <taxon>Panpulmonata</taxon>
        <taxon>Hygrophila</taxon>
        <taxon>Lymnaeoidea</taxon>
        <taxon>Planorbidae</taxon>
        <taxon>Biomphalaria</taxon>
    </lineage>
</organism>
<dbReference type="SUPFAM" id="SSF81321">
    <property type="entry name" value="Family A G protein-coupled receptor-like"/>
    <property type="match status" value="1"/>
</dbReference>
<feature type="transmembrane region" description="Helical" evidence="5">
    <location>
        <begin position="136"/>
        <end position="166"/>
    </location>
</feature>
<keyword evidence="4 5" id="KW-0472">Membrane</keyword>
<dbReference type="PROSITE" id="PS50262">
    <property type="entry name" value="G_PROTEIN_RECEP_F1_2"/>
    <property type="match status" value="1"/>
</dbReference>